<evidence type="ECO:0000313" key="3">
    <source>
        <dbReference type="Proteomes" id="UP001500542"/>
    </source>
</evidence>
<keyword evidence="3" id="KW-1185">Reference proteome</keyword>
<comment type="caution">
    <text evidence="2">The sequence shown here is derived from an EMBL/GenBank/DDBJ whole genome shotgun (WGS) entry which is preliminary data.</text>
</comment>
<name>A0ABN1Q932_9ACTN</name>
<feature type="chain" id="PRO_5047120967" evidence="1">
    <location>
        <begin position="29"/>
        <end position="326"/>
    </location>
</feature>
<sequence>MRQGKSKLVTAVLTAAALLLGAAGQATAAERQASTPSATVAADPDAPTALGKNLQFGGGYTGVTYDDLWDAHLLAKLWVDTTKPVHVTAYFGAVPKFNAQGQPSSKTATLVYTWQWLCGSAAPVNLSGQLSTTLAPAPGTTMFNYWILDALKVEANLVAPACSSGGKFAIRFNTLQSTGSPGAMNSPVVGSLPAPFGTPGSDILNGTSPTITLYQIGNPSEVAEVRQSGKLKDVPSTGLRYFVSDCKAAQDLVGWAASTMDPYNWGVFKYTIPRSAVEAGADKISGAWADQPGRPRIKAFAVRKGAPSIFSDPSSFVVIKDAFTCF</sequence>
<keyword evidence="1" id="KW-0732">Signal</keyword>
<organism evidence="2 3">
    <name type="scientific">Kribbella koreensis</name>
    <dbReference type="NCBI Taxonomy" id="57909"/>
    <lineage>
        <taxon>Bacteria</taxon>
        <taxon>Bacillati</taxon>
        <taxon>Actinomycetota</taxon>
        <taxon>Actinomycetes</taxon>
        <taxon>Propionibacteriales</taxon>
        <taxon>Kribbellaceae</taxon>
        <taxon>Kribbella</taxon>
    </lineage>
</organism>
<proteinExistence type="predicted"/>
<dbReference type="Proteomes" id="UP001500542">
    <property type="component" value="Unassembled WGS sequence"/>
</dbReference>
<evidence type="ECO:0000313" key="2">
    <source>
        <dbReference type="EMBL" id="GAA0939327.1"/>
    </source>
</evidence>
<reference evidence="2 3" key="1">
    <citation type="journal article" date="2019" name="Int. J. Syst. Evol. Microbiol.">
        <title>The Global Catalogue of Microorganisms (GCM) 10K type strain sequencing project: providing services to taxonomists for standard genome sequencing and annotation.</title>
        <authorList>
            <consortium name="The Broad Institute Genomics Platform"/>
            <consortium name="The Broad Institute Genome Sequencing Center for Infectious Disease"/>
            <person name="Wu L."/>
            <person name="Ma J."/>
        </authorList>
    </citation>
    <scope>NUCLEOTIDE SEQUENCE [LARGE SCALE GENOMIC DNA]</scope>
    <source>
        <strain evidence="2 3">JCM 10977</strain>
    </source>
</reference>
<feature type="signal peptide" evidence="1">
    <location>
        <begin position="1"/>
        <end position="28"/>
    </location>
</feature>
<protein>
    <submittedName>
        <fullName evidence="2">Uncharacterized protein</fullName>
    </submittedName>
</protein>
<evidence type="ECO:0000256" key="1">
    <source>
        <dbReference type="SAM" id="SignalP"/>
    </source>
</evidence>
<dbReference type="EMBL" id="BAAAHK010000007">
    <property type="protein sequence ID" value="GAA0939327.1"/>
    <property type="molecule type" value="Genomic_DNA"/>
</dbReference>
<accession>A0ABN1Q932</accession>
<gene>
    <name evidence="2" type="ORF">GCM10009554_28990</name>
</gene>
<dbReference type="RefSeq" id="WP_343968982.1">
    <property type="nucleotide sequence ID" value="NZ_BAAAHK010000007.1"/>
</dbReference>